<feature type="compositionally biased region" description="Polar residues" evidence="1">
    <location>
        <begin position="1046"/>
        <end position="1058"/>
    </location>
</feature>
<feature type="compositionally biased region" description="Basic and acidic residues" evidence="1">
    <location>
        <begin position="1459"/>
        <end position="1480"/>
    </location>
</feature>
<feature type="compositionally biased region" description="Polar residues" evidence="1">
    <location>
        <begin position="891"/>
        <end position="902"/>
    </location>
</feature>
<feature type="compositionally biased region" description="Low complexity" evidence="1">
    <location>
        <begin position="1576"/>
        <end position="1586"/>
    </location>
</feature>
<feature type="compositionally biased region" description="Polar residues" evidence="1">
    <location>
        <begin position="645"/>
        <end position="658"/>
    </location>
</feature>
<accession>A0A6G1SJY7</accession>
<feature type="compositionally biased region" description="Low complexity" evidence="1">
    <location>
        <begin position="625"/>
        <end position="644"/>
    </location>
</feature>
<dbReference type="PANTHER" id="PTHR46007:SF8">
    <property type="entry name" value="C2H2-TYPE DOMAIN-CONTAINING PROTEIN"/>
    <property type="match status" value="1"/>
</dbReference>
<feature type="region of interest" description="Disordered" evidence="1">
    <location>
        <begin position="753"/>
        <end position="776"/>
    </location>
</feature>
<feature type="region of interest" description="Disordered" evidence="1">
    <location>
        <begin position="175"/>
        <end position="206"/>
    </location>
</feature>
<name>A0A6G1SJY7_9ACAR</name>
<sequence length="1586" mass="172133">MALLNRFSKLNDRGETGIFTFIVTKSVTRDLHRDATTKDFCFGYHRWAISFQRPTDKMLGVHLLLRNASPNTACVVDFTLALLNREHFSQNQVYSKRQAKFTITNPMQGVSRWIELSELAERRFSNETGEFLFELSLSNMTTMFECDIQLGSSILNQYKQMLKFGSSSTAAGGGSSSSLAGSQLNNKTTPSANNNKNNASQQQQQQNQLINLETNNFTFGSFEWSLTIVPLVVSSGSVGGQQQHQHQNSSSASSSQDSFSFDHHHHHQQQPAAAGVSKKHHKANVQAALSAQAQATKDNSAHQLNLEPVCRVYLNRLNGFDSLCRVKYRVILGHHQPGGAQSAEFVDSKQLDQISDCRGRIRGHQFRQTNVLKLISLRHQQATNQSQMNPSSSGGSGATSASGSTSGGKVKGGGSNQQTAGGPNSASVDLRVHIEMFCANTISEARVPLTRNPNEPQVSNCSDRNKQAWCVESDSDSGEFLRLKLFFMDLQSVPRNHIRYISWIAHLVRRDPKTGQTRDSVAVRNSPHSNYYLQDGIDLGAMMETDTQVVELNKSPKSYLENNMLTVHIEWIDSLLLFSHLYNNYDALATVQRHQISRELSALQQEFDYLEGKYLQAQRTLNRLSNGAANSGSGSGNNNNNENAQRATTSVASGSNNGVRGQRIHQQFLRTQRQPEAGVLVTTTTTTATTATGAAATTTTTLDNKHHQRQADGRQVLALDELRLGRDSGEALAATAALEPASLENGGRDLASATAGPMEPGVRRDGRALGGSGGGSLQLARPFRELEEEICLIGASGPIDNDDNEQQQGRLARSMSSATSDDRQAAINEASEQQSRQQLPLAYAFEAAIATTETTAAVGMLQKQQRQHNNFDQMLGHRASVAAAASTPASLDNNGRCTSSLSLGAHSQQHQQHQQQPHNQEASPEQLQNNYGHHFSGRLSGGDLSISTLGGGGGQHSYNSSLGTTGNFFNAQGLNEARAGGAQSQQQQQQLTGGNLGVRRSSSIRRRLPQPNVSNLSQQQQQRDRPSSALLPGSAADSSWLAPSSHHYTPQHRGSSGSFDADNLRHHQHHGHHLYLQQQQQQQQQRWQPQLNRNELLLSHRRQSPAGCHQLDQTGGGGVRILGEDNDGMSSHDDDVILVDGPITGALDGGGSQAATFNRFQQPRHSADSAASRLSGTCSPSHHQSGLSASIRGQPGVGLAVPTTTTSPPSAAALSTTTSVSFIHQNQQRMSICEGGGRMMDKQPIQVGQFYQLIENGSSTSAVSINNDTIEQQNRRHEYLLNHPTIASGGGGGSGFPDDQSVLSSDNNDDPRDRRATLTSLYADQHSVPMERGPVLAHQQAAGPYGASHSPFGANDNKRQQLASDACLVGGTGIMMVENEHQDGGDGFVALPLECLSLAQQQQHQLMLHRAEPNSFIVGATRLADFGHSTLSTNQQRHTLHQASSSQQLKLAQLNSSELELRPNRNGDGDDVDERGGGGDRDEDGSQTSPASGDQLMSMIMGAGGGIVIGDANSLSDKSNLKHKPRLMEHQDQYDSVSALGPLMPTNSSSTTVQVNDSNWLAATNHHQHQQHHLHQQQQQQHLRRP</sequence>
<feature type="region of interest" description="Disordered" evidence="1">
    <location>
        <begin position="977"/>
        <end position="1088"/>
    </location>
</feature>
<feature type="region of interest" description="Disordered" evidence="1">
    <location>
        <begin position="625"/>
        <end position="658"/>
    </location>
</feature>
<dbReference type="SUPFAM" id="SSF49599">
    <property type="entry name" value="TRAF domain-like"/>
    <property type="match status" value="1"/>
</dbReference>
<feature type="region of interest" description="Disordered" evidence="1">
    <location>
        <begin position="1458"/>
        <end position="1498"/>
    </location>
</feature>
<feature type="region of interest" description="Disordered" evidence="1">
    <location>
        <begin position="238"/>
        <end position="299"/>
    </location>
</feature>
<feature type="region of interest" description="Disordered" evidence="1">
    <location>
        <begin position="381"/>
        <end position="425"/>
    </location>
</feature>
<protein>
    <recommendedName>
        <fullName evidence="3">MATH domain-containing protein</fullName>
    </recommendedName>
</protein>
<feature type="compositionally biased region" description="Low complexity" evidence="1">
    <location>
        <begin position="906"/>
        <end position="920"/>
    </location>
</feature>
<feature type="region of interest" description="Disordered" evidence="1">
    <location>
        <begin position="885"/>
        <end position="958"/>
    </location>
</feature>
<dbReference type="GO" id="GO:0003713">
    <property type="term" value="F:transcription coactivator activity"/>
    <property type="evidence" value="ECO:0007669"/>
    <property type="project" value="TreeGrafter"/>
</dbReference>
<feature type="region of interest" description="Disordered" evidence="1">
    <location>
        <begin position="1161"/>
        <end position="1190"/>
    </location>
</feature>
<dbReference type="InterPro" id="IPR051647">
    <property type="entry name" value="Mediator_comp_sub12"/>
</dbReference>
<dbReference type="EMBL" id="GGYP01005750">
    <property type="protein sequence ID" value="MDE50521.1"/>
    <property type="molecule type" value="Transcribed_RNA"/>
</dbReference>
<dbReference type="GO" id="GO:0045944">
    <property type="term" value="P:positive regulation of transcription by RNA polymerase II"/>
    <property type="evidence" value="ECO:0007669"/>
    <property type="project" value="TreeGrafter"/>
</dbReference>
<organism evidence="2">
    <name type="scientific">Aceria tosichella</name>
    <name type="common">wheat curl mite</name>
    <dbReference type="NCBI Taxonomy" id="561515"/>
    <lineage>
        <taxon>Eukaryota</taxon>
        <taxon>Metazoa</taxon>
        <taxon>Ecdysozoa</taxon>
        <taxon>Arthropoda</taxon>
        <taxon>Chelicerata</taxon>
        <taxon>Arachnida</taxon>
        <taxon>Acari</taxon>
        <taxon>Acariformes</taxon>
        <taxon>Trombidiformes</taxon>
        <taxon>Prostigmata</taxon>
        <taxon>Eupodina</taxon>
        <taxon>Eriophyoidea</taxon>
        <taxon>Eriophyidae</taxon>
        <taxon>Eriophyinae</taxon>
        <taxon>Aceriini</taxon>
        <taxon>Aceria</taxon>
    </lineage>
</organism>
<feature type="compositionally biased region" description="Low complexity" evidence="1">
    <location>
        <begin position="238"/>
        <end position="259"/>
    </location>
</feature>
<feature type="compositionally biased region" description="Polar residues" evidence="1">
    <location>
        <begin position="381"/>
        <end position="390"/>
    </location>
</feature>
<feature type="compositionally biased region" description="Polar residues" evidence="1">
    <location>
        <begin position="287"/>
        <end position="299"/>
    </location>
</feature>
<feature type="compositionally biased region" description="Low complexity" evidence="1">
    <location>
        <begin position="1074"/>
        <end position="1088"/>
    </location>
</feature>
<evidence type="ECO:0000256" key="1">
    <source>
        <dbReference type="SAM" id="MobiDB-lite"/>
    </source>
</evidence>
<feature type="region of interest" description="Disordered" evidence="1">
    <location>
        <begin position="1106"/>
        <end position="1128"/>
    </location>
</feature>
<feature type="compositionally biased region" description="Polar residues" evidence="1">
    <location>
        <begin position="921"/>
        <end position="931"/>
    </location>
</feature>
<evidence type="ECO:0000313" key="2">
    <source>
        <dbReference type="EMBL" id="MDE50521.1"/>
    </source>
</evidence>
<reference evidence="2" key="1">
    <citation type="submission" date="2018-10" db="EMBL/GenBank/DDBJ databases">
        <title>Transcriptome assembly of Aceria tosichella (Wheat curl mite) Type 2.</title>
        <authorList>
            <person name="Scully E.D."/>
            <person name="Geib S.M."/>
            <person name="Palmer N.A."/>
            <person name="Gupta A.K."/>
            <person name="Sarath G."/>
            <person name="Tatineni S."/>
        </authorList>
    </citation>
    <scope>NUCLEOTIDE SEQUENCE</scope>
    <source>
        <strain evidence="2">LincolnNE</strain>
    </source>
</reference>
<feature type="compositionally biased region" description="Basic residues" evidence="1">
    <location>
        <begin position="1566"/>
        <end position="1575"/>
    </location>
</feature>
<proteinExistence type="predicted"/>
<dbReference type="PANTHER" id="PTHR46007">
    <property type="entry name" value="MEDIATOR OF RNA POLYMERASE II TRANSCRIPTION SUBUNIT 12"/>
    <property type="match status" value="1"/>
</dbReference>
<feature type="compositionally biased region" description="Polar residues" evidence="1">
    <location>
        <begin position="1172"/>
        <end position="1188"/>
    </location>
</feature>
<dbReference type="GO" id="GO:0016592">
    <property type="term" value="C:mediator complex"/>
    <property type="evidence" value="ECO:0007669"/>
    <property type="project" value="TreeGrafter"/>
</dbReference>
<feature type="region of interest" description="Disordered" evidence="1">
    <location>
        <begin position="1285"/>
        <end position="1314"/>
    </location>
</feature>
<feature type="compositionally biased region" description="Polar residues" evidence="1">
    <location>
        <begin position="416"/>
        <end position="425"/>
    </location>
</feature>
<gene>
    <name evidence="2" type="ORF">g.5751</name>
</gene>
<feature type="region of interest" description="Disordered" evidence="1">
    <location>
        <begin position="1558"/>
        <end position="1586"/>
    </location>
</feature>
<feature type="compositionally biased region" description="Gly residues" evidence="1">
    <location>
        <begin position="405"/>
        <end position="415"/>
    </location>
</feature>
<evidence type="ECO:0008006" key="3">
    <source>
        <dbReference type="Google" id="ProtNLM"/>
    </source>
</evidence>